<evidence type="ECO:0000256" key="5">
    <source>
        <dbReference type="ARBA" id="ARBA00013433"/>
    </source>
</evidence>
<feature type="domain" description="Mannosyl-glycoprotein endo-beta-N-acetylglucosamidase-like" evidence="11">
    <location>
        <begin position="180"/>
        <end position="334"/>
    </location>
</feature>
<keyword evidence="12" id="KW-0282">Flagellum</keyword>
<dbReference type="NCBIfam" id="TIGR02541">
    <property type="entry name" value="flagell_FlgJ"/>
    <property type="match status" value="1"/>
</dbReference>
<evidence type="ECO:0000256" key="6">
    <source>
        <dbReference type="ARBA" id="ARBA00022764"/>
    </source>
</evidence>
<dbReference type="Gene3D" id="2.10.70.40">
    <property type="entry name" value="peptidoglycan hydrolase"/>
    <property type="match status" value="1"/>
</dbReference>
<comment type="similarity">
    <text evidence="4">In the C-terminal section; belongs to the glycosyl hydrolase 73 family.</text>
</comment>
<comment type="subcellular location">
    <subcellularLocation>
        <location evidence="2">Periplasm</location>
    </subcellularLocation>
</comment>
<gene>
    <name evidence="12" type="primary">flgJ</name>
    <name evidence="12" type="ORF">IFO67_02350</name>
</gene>
<evidence type="ECO:0000256" key="10">
    <source>
        <dbReference type="ARBA" id="ARBA00030835"/>
    </source>
</evidence>
<dbReference type="RefSeq" id="WP_187716545.1">
    <property type="nucleotide sequence ID" value="NZ_JACTAH010000001.1"/>
</dbReference>
<dbReference type="InterPro" id="IPR019301">
    <property type="entry name" value="Flagellar_prot_FlgJ_N"/>
</dbReference>
<dbReference type="PANTHER" id="PTHR33308:SF9">
    <property type="entry name" value="PEPTIDOGLYCAN HYDROLASE FLGJ"/>
    <property type="match status" value="1"/>
</dbReference>
<evidence type="ECO:0000256" key="9">
    <source>
        <dbReference type="ARBA" id="ARBA00023316"/>
    </source>
</evidence>
<dbReference type="EMBL" id="JACYTO010000001">
    <property type="protein sequence ID" value="MBD8501712.1"/>
    <property type="molecule type" value="Genomic_DNA"/>
</dbReference>
<organism evidence="12 13">
    <name type="scientific">Thauera sedimentorum</name>
    <dbReference type="NCBI Taxonomy" id="2767595"/>
    <lineage>
        <taxon>Bacteria</taxon>
        <taxon>Pseudomonadati</taxon>
        <taxon>Pseudomonadota</taxon>
        <taxon>Betaproteobacteria</taxon>
        <taxon>Rhodocyclales</taxon>
        <taxon>Zoogloeaceae</taxon>
        <taxon>Thauera</taxon>
    </lineage>
</organism>
<accession>A0ABR9B8D7</accession>
<keyword evidence="12" id="KW-0966">Cell projection</keyword>
<sequence>MVGSGQINVLDPNSMASLKRLAREDNSPEALRGAAKQFEGMFLQMVLKSMRDAMPTDSLFGTEQSRMYQQLLDQQMAVNLAQGRGVGLADVIYRQLGGKDEAAGGSAIDALEAAGGGVFPIDARRSGGAADVDPIFTLINAQRRAASLAGRVPQRDEAGVEAAALAARLSAAIDGARDAQGKIPESAREFVSAVWPHAVQASRKTGIPPQFMVAQAALETGWGAKMLRHADGTPSYNLFNIKAGSGWKGATVDLPVTEYAADGRTYKENARFRSYGSYAEAFADYASLMADSPRYAGVLGQRDAAGFARGLQQAGYATDPMYADKLTRIIGGSTLRTALAG</sequence>
<evidence type="ECO:0000256" key="8">
    <source>
        <dbReference type="ARBA" id="ARBA00023295"/>
    </source>
</evidence>
<evidence type="ECO:0000313" key="13">
    <source>
        <dbReference type="Proteomes" id="UP000603602"/>
    </source>
</evidence>
<dbReference type="GO" id="GO:0016787">
    <property type="term" value="F:hydrolase activity"/>
    <property type="evidence" value="ECO:0007669"/>
    <property type="project" value="UniProtKB-KW"/>
</dbReference>
<keyword evidence="7 12" id="KW-0378">Hydrolase</keyword>
<evidence type="ECO:0000256" key="2">
    <source>
        <dbReference type="ARBA" id="ARBA00004418"/>
    </source>
</evidence>
<dbReference type="PANTHER" id="PTHR33308">
    <property type="entry name" value="PEPTIDOGLYCAN HYDROLASE FLGJ"/>
    <property type="match status" value="1"/>
</dbReference>
<reference evidence="13" key="1">
    <citation type="submission" date="2023-07" db="EMBL/GenBank/DDBJ databases">
        <title>Thauera sp. CAU 1555 isolated from sand of Yaerae Beach.</title>
        <authorList>
            <person name="Kim W."/>
        </authorList>
    </citation>
    <scope>NUCLEOTIDE SEQUENCE [LARGE SCALE GENOMIC DNA]</scope>
    <source>
        <strain evidence="13">CAU 1555</strain>
    </source>
</reference>
<keyword evidence="9" id="KW-0961">Cell wall biogenesis/degradation</keyword>
<dbReference type="Gene3D" id="1.10.530.10">
    <property type="match status" value="1"/>
</dbReference>
<protein>
    <recommendedName>
        <fullName evidence="5">Peptidoglycan hydrolase FlgJ</fullName>
    </recommendedName>
    <alternativeName>
        <fullName evidence="10">Muramidase FlgJ</fullName>
    </alternativeName>
</protein>
<dbReference type="InterPro" id="IPR013377">
    <property type="entry name" value="FlgJ"/>
</dbReference>
<evidence type="ECO:0000256" key="7">
    <source>
        <dbReference type="ARBA" id="ARBA00022801"/>
    </source>
</evidence>
<proteinExistence type="inferred from homology"/>
<keyword evidence="12" id="KW-0969">Cilium</keyword>
<dbReference type="InterPro" id="IPR002901">
    <property type="entry name" value="MGlyc_endo_b_GlcNAc-like_dom"/>
</dbReference>
<dbReference type="SUPFAM" id="SSF53955">
    <property type="entry name" value="Lysozyme-like"/>
    <property type="match status" value="1"/>
</dbReference>
<comment type="function">
    <text evidence="1">Flagellum-specific muramidase which hydrolyzes the peptidoglycan layer to assemble the rod structure in the periplasmic space.</text>
</comment>
<dbReference type="Pfam" id="PF01832">
    <property type="entry name" value="Glucosaminidase"/>
    <property type="match status" value="1"/>
</dbReference>
<name>A0ABR9B8D7_9RHOO</name>
<comment type="caution">
    <text evidence="12">The sequence shown here is derived from an EMBL/GenBank/DDBJ whole genome shotgun (WGS) entry which is preliminary data.</text>
</comment>
<evidence type="ECO:0000256" key="1">
    <source>
        <dbReference type="ARBA" id="ARBA00002954"/>
    </source>
</evidence>
<dbReference type="PRINTS" id="PR01002">
    <property type="entry name" value="FLGFLGJ"/>
</dbReference>
<dbReference type="InterPro" id="IPR023346">
    <property type="entry name" value="Lysozyme-like_dom_sf"/>
</dbReference>
<dbReference type="SMART" id="SM00047">
    <property type="entry name" value="LYZ2"/>
    <property type="match status" value="1"/>
</dbReference>
<comment type="similarity">
    <text evidence="3">In the N-terminal section; belongs to the FlgJ family.</text>
</comment>
<keyword evidence="6" id="KW-0574">Periplasm</keyword>
<evidence type="ECO:0000313" key="12">
    <source>
        <dbReference type="EMBL" id="MBD8501712.1"/>
    </source>
</evidence>
<dbReference type="InterPro" id="IPR051056">
    <property type="entry name" value="Glycosyl_Hydrolase_73"/>
</dbReference>
<dbReference type="Proteomes" id="UP000603602">
    <property type="component" value="Unassembled WGS sequence"/>
</dbReference>
<evidence type="ECO:0000256" key="4">
    <source>
        <dbReference type="ARBA" id="ARBA00007974"/>
    </source>
</evidence>
<evidence type="ECO:0000256" key="3">
    <source>
        <dbReference type="ARBA" id="ARBA00006880"/>
    </source>
</evidence>
<evidence type="ECO:0000259" key="11">
    <source>
        <dbReference type="SMART" id="SM00047"/>
    </source>
</evidence>
<keyword evidence="13" id="KW-1185">Reference proteome</keyword>
<dbReference type="Pfam" id="PF10135">
    <property type="entry name" value="Rod-binding"/>
    <property type="match status" value="1"/>
</dbReference>
<keyword evidence="8" id="KW-0326">Glycosidase</keyword>